<dbReference type="Proteomes" id="UP000325081">
    <property type="component" value="Unassembled WGS sequence"/>
</dbReference>
<accession>A0A5A7Q0G2</accession>
<protein>
    <submittedName>
        <fullName evidence="2">Non-LTR reverse transcriptase</fullName>
    </submittedName>
</protein>
<keyword evidence="3" id="KW-1185">Reference proteome</keyword>
<evidence type="ECO:0000313" key="2">
    <source>
        <dbReference type="EMBL" id="GER38308.1"/>
    </source>
</evidence>
<dbReference type="PANTHER" id="PTHR35218:SF9">
    <property type="entry name" value="ENDONUCLEASE_EXONUCLEASE_PHOSPHATASE DOMAIN-CONTAINING PROTEIN"/>
    <property type="match status" value="1"/>
</dbReference>
<evidence type="ECO:0000256" key="1">
    <source>
        <dbReference type="SAM" id="MobiDB-lite"/>
    </source>
</evidence>
<gene>
    <name evidence="2" type="ORF">STAS_14769</name>
</gene>
<feature type="region of interest" description="Disordered" evidence="1">
    <location>
        <begin position="1"/>
        <end position="22"/>
    </location>
</feature>
<sequence length="320" mass="35797">MKKFNNPCPKINSLEGPKQQQSSSVTTYQIVHSIRQAVNQSAYGPTDVISLLQQEIRQQGAQNKSIEKPIAKPNVTGNDGQRIETNLIMVESNVDRAVGMDDSDNRLNRPPDLQMSDTFVPETQFSTDMQDEDMGLGNGVSSVDGAQPRGCDNLGTSQNIVNGFSPMELQRGRNMKDLLVDVKPTIVAVVEPPISGLKARRMVRSFKFGKYHVIDRVGFAGGIWLLWDDSVVEVEVLHGEPQWLHAMVKDNKGNVFLLSIVYASPIVEIRQQLWLKLEDLASSAFSLSSANFCSRISPRFLTLHAWSNWNRKYNLCCILY</sequence>
<evidence type="ECO:0000313" key="3">
    <source>
        <dbReference type="Proteomes" id="UP000325081"/>
    </source>
</evidence>
<reference evidence="3" key="1">
    <citation type="journal article" date="2019" name="Curr. Biol.">
        <title>Genome Sequence of Striga asiatica Provides Insight into the Evolution of Plant Parasitism.</title>
        <authorList>
            <person name="Yoshida S."/>
            <person name="Kim S."/>
            <person name="Wafula E.K."/>
            <person name="Tanskanen J."/>
            <person name="Kim Y.M."/>
            <person name="Honaas L."/>
            <person name="Yang Z."/>
            <person name="Spallek T."/>
            <person name="Conn C.E."/>
            <person name="Ichihashi Y."/>
            <person name="Cheong K."/>
            <person name="Cui S."/>
            <person name="Der J.P."/>
            <person name="Gundlach H."/>
            <person name="Jiao Y."/>
            <person name="Hori C."/>
            <person name="Ishida J.K."/>
            <person name="Kasahara H."/>
            <person name="Kiba T."/>
            <person name="Kim M.S."/>
            <person name="Koo N."/>
            <person name="Laohavisit A."/>
            <person name="Lee Y.H."/>
            <person name="Lumba S."/>
            <person name="McCourt P."/>
            <person name="Mortimer J.C."/>
            <person name="Mutuku J.M."/>
            <person name="Nomura T."/>
            <person name="Sasaki-Sekimoto Y."/>
            <person name="Seto Y."/>
            <person name="Wang Y."/>
            <person name="Wakatake T."/>
            <person name="Sakakibara H."/>
            <person name="Demura T."/>
            <person name="Yamaguchi S."/>
            <person name="Yoneyama K."/>
            <person name="Manabe R.I."/>
            <person name="Nelson D.C."/>
            <person name="Schulman A.H."/>
            <person name="Timko M.P."/>
            <person name="dePamphilis C.W."/>
            <person name="Choi D."/>
            <person name="Shirasu K."/>
        </authorList>
    </citation>
    <scope>NUCLEOTIDE SEQUENCE [LARGE SCALE GENOMIC DNA]</scope>
    <source>
        <strain evidence="3">cv. UVA1</strain>
    </source>
</reference>
<dbReference type="PANTHER" id="PTHR35218">
    <property type="entry name" value="RNASE H DOMAIN-CONTAINING PROTEIN"/>
    <property type="match status" value="1"/>
</dbReference>
<dbReference type="OrthoDB" id="1434605at2759"/>
<keyword evidence="2" id="KW-0548">Nucleotidyltransferase</keyword>
<proteinExistence type="predicted"/>
<organism evidence="2 3">
    <name type="scientific">Striga asiatica</name>
    <name type="common">Asiatic witchweed</name>
    <name type="synonym">Buchnera asiatica</name>
    <dbReference type="NCBI Taxonomy" id="4170"/>
    <lineage>
        <taxon>Eukaryota</taxon>
        <taxon>Viridiplantae</taxon>
        <taxon>Streptophyta</taxon>
        <taxon>Embryophyta</taxon>
        <taxon>Tracheophyta</taxon>
        <taxon>Spermatophyta</taxon>
        <taxon>Magnoliopsida</taxon>
        <taxon>eudicotyledons</taxon>
        <taxon>Gunneridae</taxon>
        <taxon>Pentapetalae</taxon>
        <taxon>asterids</taxon>
        <taxon>lamiids</taxon>
        <taxon>Lamiales</taxon>
        <taxon>Orobanchaceae</taxon>
        <taxon>Buchnereae</taxon>
        <taxon>Striga</taxon>
    </lineage>
</organism>
<keyword evidence="2" id="KW-0695">RNA-directed DNA polymerase</keyword>
<dbReference type="EMBL" id="BKCP01005461">
    <property type="protein sequence ID" value="GER38308.1"/>
    <property type="molecule type" value="Genomic_DNA"/>
</dbReference>
<keyword evidence="2" id="KW-0808">Transferase</keyword>
<name>A0A5A7Q0G2_STRAF</name>
<comment type="caution">
    <text evidence="2">The sequence shown here is derived from an EMBL/GenBank/DDBJ whole genome shotgun (WGS) entry which is preliminary data.</text>
</comment>
<dbReference type="AlphaFoldDB" id="A0A5A7Q0G2"/>
<dbReference type="GO" id="GO:0003964">
    <property type="term" value="F:RNA-directed DNA polymerase activity"/>
    <property type="evidence" value="ECO:0007669"/>
    <property type="project" value="UniProtKB-KW"/>
</dbReference>